<evidence type="ECO:0000256" key="1">
    <source>
        <dbReference type="ARBA" id="ARBA00022729"/>
    </source>
</evidence>
<proteinExistence type="predicted"/>
<organism evidence="5 6">
    <name type="scientific">Alteribacillus persepolensis</name>
    <dbReference type="NCBI Taxonomy" id="568899"/>
    <lineage>
        <taxon>Bacteria</taxon>
        <taxon>Bacillati</taxon>
        <taxon>Bacillota</taxon>
        <taxon>Bacilli</taxon>
        <taxon>Bacillales</taxon>
        <taxon>Bacillaceae</taxon>
        <taxon>Alteribacillus</taxon>
    </lineage>
</organism>
<name>A0A1G8H9K0_9BACI</name>
<sequence length="546" mass="61058">MKKFVSAAAAVGLFASLAFPASADTTFSDVDDDYWAKDDIDFLVEENIINGFEDGSFRPSEPVKRQQAASMLTQALGLESENNPGYSDIEPDDATYDAIAAVTEAGIFSGKNGEFNPNDSLTRAQMAKVMTVAYDLSGEAAEDYADVDSSHWAYDYVSAVTANGIASGYEEDNTFRPSNETTRAQFAVFMTSALQDDDSEGGEEPGRGDEPERNEEIVQVLEDTLDAQFELDSYTLDGSMDLSMSFPMPEDLTEEEKEMLNESTQMTMDMSGAYQKDPMISEVIMEQTIPGFDETMIMPAIATDTKSYEYVYDAAFMGYPEEWQDKYIEIDYEDLLGEDADLLYDVEKQKEMVFDIYDVLIDNFGTEYFALHDSHESIPEDVSYEQVLSFSIEDEDLKDIITVVEESVIPELEGIFSQPGMASMLGGVTAQEASKLQSEAEADLDAFLDNLDIEAFDVHQAITEDDYIVYDTGNFDISYTDEEGTISFGISYDMAMDNFNEDVTFTYGLPESEDEIITFDEVIEWQEEQLEGIEDFEEVEAIETEE</sequence>
<feature type="domain" description="SLH" evidence="4">
    <location>
        <begin position="87"/>
        <end position="139"/>
    </location>
</feature>
<dbReference type="EMBL" id="FNDK01000019">
    <property type="protein sequence ID" value="SDI03259.1"/>
    <property type="molecule type" value="Genomic_DNA"/>
</dbReference>
<evidence type="ECO:0000313" key="5">
    <source>
        <dbReference type="EMBL" id="SDI03259.1"/>
    </source>
</evidence>
<feature type="domain" description="SLH" evidence="4">
    <location>
        <begin position="140"/>
        <end position="204"/>
    </location>
</feature>
<dbReference type="PANTHER" id="PTHR43308">
    <property type="entry name" value="OUTER MEMBRANE PROTEIN ALPHA-RELATED"/>
    <property type="match status" value="1"/>
</dbReference>
<dbReference type="InterPro" id="IPR051465">
    <property type="entry name" value="Cell_Envelope_Struct_Comp"/>
</dbReference>
<gene>
    <name evidence="5" type="ORF">SAMN05192534_11911</name>
</gene>
<evidence type="ECO:0000259" key="4">
    <source>
        <dbReference type="PROSITE" id="PS51272"/>
    </source>
</evidence>
<keyword evidence="6" id="KW-1185">Reference proteome</keyword>
<evidence type="ECO:0000256" key="2">
    <source>
        <dbReference type="SAM" id="MobiDB-lite"/>
    </source>
</evidence>
<dbReference type="PROSITE" id="PS51272">
    <property type="entry name" value="SLH"/>
    <property type="match status" value="3"/>
</dbReference>
<accession>A0A1G8H9K0</accession>
<evidence type="ECO:0000256" key="3">
    <source>
        <dbReference type="SAM" id="SignalP"/>
    </source>
</evidence>
<feature type="compositionally biased region" description="Basic and acidic residues" evidence="2">
    <location>
        <begin position="204"/>
        <end position="213"/>
    </location>
</feature>
<evidence type="ECO:0000313" key="6">
    <source>
        <dbReference type="Proteomes" id="UP000199163"/>
    </source>
</evidence>
<dbReference type="InterPro" id="IPR001119">
    <property type="entry name" value="SLH_dom"/>
</dbReference>
<protein>
    <submittedName>
        <fullName evidence="5">S-layer homology domain-containing protein</fullName>
    </submittedName>
</protein>
<dbReference type="STRING" id="568899.SAMN05192534_11911"/>
<feature type="region of interest" description="Disordered" evidence="2">
    <location>
        <begin position="193"/>
        <end position="213"/>
    </location>
</feature>
<dbReference type="AlphaFoldDB" id="A0A1G8H9K0"/>
<dbReference type="Pfam" id="PF00395">
    <property type="entry name" value="SLH"/>
    <property type="match status" value="3"/>
</dbReference>
<feature type="chain" id="PRO_5011478252" evidence="3">
    <location>
        <begin position="24"/>
        <end position="546"/>
    </location>
</feature>
<dbReference type="RefSeq" id="WP_175487511.1">
    <property type="nucleotide sequence ID" value="NZ_FNDK01000019.1"/>
</dbReference>
<feature type="signal peptide" evidence="3">
    <location>
        <begin position="1"/>
        <end position="23"/>
    </location>
</feature>
<dbReference type="Proteomes" id="UP000199163">
    <property type="component" value="Unassembled WGS sequence"/>
</dbReference>
<feature type="domain" description="SLH" evidence="4">
    <location>
        <begin position="23"/>
        <end position="86"/>
    </location>
</feature>
<keyword evidence="1 3" id="KW-0732">Signal</keyword>
<reference evidence="5 6" key="1">
    <citation type="submission" date="2016-10" db="EMBL/GenBank/DDBJ databases">
        <authorList>
            <person name="de Groot N.N."/>
        </authorList>
    </citation>
    <scope>NUCLEOTIDE SEQUENCE [LARGE SCALE GENOMIC DNA]</scope>
    <source>
        <strain evidence="5 6">DSM 21632</strain>
    </source>
</reference>